<dbReference type="InterPro" id="IPR012902">
    <property type="entry name" value="N_methyl_site"/>
</dbReference>
<dbReference type="STRING" id="980251.GCA_001642875_04765"/>
<dbReference type="Pfam" id="PF07963">
    <property type="entry name" value="N_methyl"/>
    <property type="match status" value="1"/>
</dbReference>
<keyword evidence="1" id="KW-0812">Transmembrane</keyword>
<dbReference type="KEGG" id="mff:MFFC18_24300"/>
<keyword evidence="4" id="KW-1185">Reference proteome</keyword>
<sequence length="342" mass="37821">MEHRIGIRRKACRAGFTLVELLVVIAIIGILVGMLLPAVQQVREAARRTQCANRLKQIALATLNYESAQMHFPTSFDVEPGEIRRGSWSVQAKLLPFIEQSNVLVKIDFDTDWHEQLESGVHAIGVPVYSCPSDVHRGNRIRDGVRYVHSTSYGFNMGTWLIFDPTTMKTGSGVFCVAEPTTHASIRDGTSNTICATDVKAFTSYIRNAESFDVSLPATTEHFLSATGERKLGAKIEDNTGHTVWVDGRVHHAGMTVTYTPNSFVRHEADGEVFDIDFNSQQEGRDLTNPTYAAVTSRSWHPRGVNVARMDGSVGFVDEDVELEVWRALGSIDGGEPTMSVH</sequence>
<evidence type="ECO:0000313" key="3">
    <source>
        <dbReference type="EMBL" id="QEG22548.1"/>
    </source>
</evidence>
<dbReference type="Gene3D" id="3.30.700.10">
    <property type="entry name" value="Glycoprotein, Type 4 Pilin"/>
    <property type="match status" value="1"/>
</dbReference>
<dbReference type="Proteomes" id="UP000322214">
    <property type="component" value="Chromosome"/>
</dbReference>
<dbReference type="PROSITE" id="PS00409">
    <property type="entry name" value="PROKAR_NTER_METHYL"/>
    <property type="match status" value="1"/>
</dbReference>
<dbReference type="InterPro" id="IPR011453">
    <property type="entry name" value="DUF1559"/>
</dbReference>
<gene>
    <name evidence="3" type="ORF">MFFC18_24300</name>
</gene>
<evidence type="ECO:0000313" key="4">
    <source>
        <dbReference type="Proteomes" id="UP000322214"/>
    </source>
</evidence>
<protein>
    <recommendedName>
        <fullName evidence="2">DUF1559 domain-containing protein</fullName>
    </recommendedName>
</protein>
<dbReference type="InterPro" id="IPR045584">
    <property type="entry name" value="Pilin-like"/>
</dbReference>
<evidence type="ECO:0000256" key="1">
    <source>
        <dbReference type="SAM" id="Phobius"/>
    </source>
</evidence>
<accession>A0A5B9P8D6</accession>
<feature type="transmembrane region" description="Helical" evidence="1">
    <location>
        <begin position="21"/>
        <end position="39"/>
    </location>
</feature>
<keyword evidence="1" id="KW-0472">Membrane</keyword>
<dbReference type="EMBL" id="CP042912">
    <property type="protein sequence ID" value="QEG22548.1"/>
    <property type="molecule type" value="Genomic_DNA"/>
</dbReference>
<dbReference type="PANTHER" id="PTHR30093:SF2">
    <property type="entry name" value="TYPE II SECRETION SYSTEM PROTEIN H"/>
    <property type="match status" value="1"/>
</dbReference>
<keyword evidence="1" id="KW-1133">Transmembrane helix</keyword>
<name>A0A5B9P8D6_9BACT</name>
<reference evidence="3 4" key="1">
    <citation type="submission" date="2019-08" db="EMBL/GenBank/DDBJ databases">
        <title>Deep-cultivation of Planctomycetes and their phenomic and genomic characterization uncovers novel biology.</title>
        <authorList>
            <person name="Wiegand S."/>
            <person name="Jogler M."/>
            <person name="Boedeker C."/>
            <person name="Pinto D."/>
            <person name="Vollmers J."/>
            <person name="Rivas-Marin E."/>
            <person name="Kohn T."/>
            <person name="Peeters S.H."/>
            <person name="Heuer A."/>
            <person name="Rast P."/>
            <person name="Oberbeckmann S."/>
            <person name="Bunk B."/>
            <person name="Jeske O."/>
            <person name="Meyerdierks A."/>
            <person name="Storesund J.E."/>
            <person name="Kallscheuer N."/>
            <person name="Luecker S."/>
            <person name="Lage O.M."/>
            <person name="Pohl T."/>
            <person name="Merkel B.J."/>
            <person name="Hornburger P."/>
            <person name="Mueller R.-W."/>
            <person name="Bruemmer F."/>
            <person name="Labrenz M."/>
            <person name="Spormann A.M."/>
            <person name="Op den Camp H."/>
            <person name="Overmann J."/>
            <person name="Amann R."/>
            <person name="Jetten M.S.M."/>
            <person name="Mascher T."/>
            <person name="Medema M.H."/>
            <person name="Devos D.P."/>
            <person name="Kaster A.-K."/>
            <person name="Ovreas L."/>
            <person name="Rohde M."/>
            <person name="Galperin M.Y."/>
            <person name="Jogler C."/>
        </authorList>
    </citation>
    <scope>NUCLEOTIDE SEQUENCE [LARGE SCALE GENOMIC DNA]</scope>
    <source>
        <strain evidence="3 4">FC18</strain>
    </source>
</reference>
<dbReference type="RefSeq" id="WP_075086439.1">
    <property type="nucleotide sequence ID" value="NZ_CP042912.1"/>
</dbReference>
<dbReference type="SUPFAM" id="SSF54523">
    <property type="entry name" value="Pili subunits"/>
    <property type="match status" value="1"/>
</dbReference>
<dbReference type="NCBIfam" id="TIGR02532">
    <property type="entry name" value="IV_pilin_GFxxxE"/>
    <property type="match status" value="1"/>
</dbReference>
<organism evidence="3 4">
    <name type="scientific">Mariniblastus fucicola</name>
    <dbReference type="NCBI Taxonomy" id="980251"/>
    <lineage>
        <taxon>Bacteria</taxon>
        <taxon>Pseudomonadati</taxon>
        <taxon>Planctomycetota</taxon>
        <taxon>Planctomycetia</taxon>
        <taxon>Pirellulales</taxon>
        <taxon>Pirellulaceae</taxon>
        <taxon>Mariniblastus</taxon>
    </lineage>
</organism>
<proteinExistence type="predicted"/>
<feature type="domain" description="DUF1559" evidence="2">
    <location>
        <begin position="40"/>
        <end position="323"/>
    </location>
</feature>
<evidence type="ECO:0000259" key="2">
    <source>
        <dbReference type="Pfam" id="PF07596"/>
    </source>
</evidence>
<dbReference type="AlphaFoldDB" id="A0A5B9P8D6"/>
<dbReference type="PANTHER" id="PTHR30093">
    <property type="entry name" value="GENERAL SECRETION PATHWAY PROTEIN G"/>
    <property type="match status" value="1"/>
</dbReference>
<dbReference type="OrthoDB" id="254858at2"/>
<dbReference type="Pfam" id="PF07596">
    <property type="entry name" value="SBP_bac_10"/>
    <property type="match status" value="1"/>
</dbReference>